<proteinExistence type="predicted"/>
<keyword evidence="2" id="KW-0732">Signal</keyword>
<keyword evidence="5" id="KW-1185">Reference proteome</keyword>
<feature type="transmembrane region" description="Helical" evidence="1">
    <location>
        <begin position="249"/>
        <end position="270"/>
    </location>
</feature>
<keyword evidence="1" id="KW-0812">Transmembrane</keyword>
<dbReference type="RefSeq" id="WP_034434400.1">
    <property type="nucleotide sequence ID" value="NZ_CBTK010000246.1"/>
</dbReference>
<keyword evidence="1" id="KW-1133">Transmembrane helix</keyword>
<feature type="signal peptide" evidence="2">
    <location>
        <begin position="1"/>
        <end position="24"/>
    </location>
</feature>
<reference evidence="4 5" key="1">
    <citation type="journal article" date="2014" name="ISME J.">
        <title>Candidatus Competibacter-lineage genomes retrieved from metagenomes reveal functional metabolic diversity.</title>
        <authorList>
            <person name="McIlroy S.J."/>
            <person name="Albertsen M."/>
            <person name="Andresen E.K."/>
            <person name="Saunders A.M."/>
            <person name="Kristiansen R."/>
            <person name="Stokholm-Bjerregaard M."/>
            <person name="Nielsen K.L."/>
            <person name="Nielsen P.H."/>
        </authorList>
    </citation>
    <scope>NUCLEOTIDE SEQUENCE [LARGE SCALE GENOMIC DNA]</scope>
    <source>
        <strain evidence="4 5">Run_B_J11</strain>
    </source>
</reference>
<dbReference type="EMBL" id="CBTK010000246">
    <property type="protein sequence ID" value="CDH46021.1"/>
    <property type="molecule type" value="Genomic_DNA"/>
</dbReference>
<evidence type="ECO:0000256" key="2">
    <source>
        <dbReference type="SAM" id="SignalP"/>
    </source>
</evidence>
<evidence type="ECO:0000313" key="4">
    <source>
        <dbReference type="EMBL" id="CDH46021.1"/>
    </source>
</evidence>
<protein>
    <recommendedName>
        <fullName evidence="3">Ice-binding protein C-terminal domain-containing protein</fullName>
    </recommendedName>
</protein>
<accession>A0A7U7GCR5</accession>
<dbReference type="Pfam" id="PF07589">
    <property type="entry name" value="PEP-CTERM"/>
    <property type="match status" value="1"/>
</dbReference>
<evidence type="ECO:0000259" key="3">
    <source>
        <dbReference type="Pfam" id="PF07589"/>
    </source>
</evidence>
<dbReference type="NCBIfam" id="TIGR02595">
    <property type="entry name" value="PEP_CTERM"/>
    <property type="match status" value="1"/>
</dbReference>
<organism evidence="4 5">
    <name type="scientific">Candidatus Contendobacter odensis Run_B_J11</name>
    <dbReference type="NCBI Taxonomy" id="1400861"/>
    <lineage>
        <taxon>Bacteria</taxon>
        <taxon>Pseudomonadati</taxon>
        <taxon>Pseudomonadota</taxon>
        <taxon>Gammaproteobacteria</taxon>
        <taxon>Candidatus Competibacteraceae</taxon>
        <taxon>Candidatus Contendibacter</taxon>
    </lineage>
</organism>
<dbReference type="InterPro" id="IPR013424">
    <property type="entry name" value="Ice-binding_C"/>
</dbReference>
<evidence type="ECO:0000313" key="5">
    <source>
        <dbReference type="Proteomes" id="UP000019184"/>
    </source>
</evidence>
<comment type="caution">
    <text evidence="4">The sequence shown here is derived from an EMBL/GenBank/DDBJ whole genome shotgun (WGS) entry which is preliminary data.</text>
</comment>
<feature type="chain" id="PRO_5031203342" description="Ice-binding protein C-terminal domain-containing protein" evidence="2">
    <location>
        <begin position="25"/>
        <end position="276"/>
    </location>
</feature>
<dbReference type="Proteomes" id="UP000019184">
    <property type="component" value="Unassembled WGS sequence"/>
</dbReference>
<dbReference type="OrthoDB" id="292867at2"/>
<dbReference type="AlphaFoldDB" id="A0A7U7GCR5"/>
<feature type="domain" description="Ice-binding protein C-terminal" evidence="3">
    <location>
        <begin position="252"/>
        <end position="273"/>
    </location>
</feature>
<keyword evidence="1" id="KW-0472">Membrane</keyword>
<sequence>MMKSQTLRTLLAGALFALSPLASATLIASDDFNYTGALNNQNGGTGWGSSVWKTTGSGGATVVDPDLSGNRAAQFTANSDNAAYRKLGETFKGDNLYVGFFVQIAAGNLTSNDFLGLWLDNVTAGAHTTDRPNIGIKADGNGTNDVFVRANGTGGSFVPSSNLTNSTTYHIVGRLSRTVPGLDNSYTKFDVWLDPSVGQASAPDASSTSTTGNPGFKSISYVGFRTANFDAGDRVLVDQLRIADSWNSVMGIPEPAGLALMGLGLVALGLSRRRCM</sequence>
<evidence type="ECO:0000256" key="1">
    <source>
        <dbReference type="SAM" id="Phobius"/>
    </source>
</evidence>
<gene>
    <name evidence="4" type="ORF">BN874_320030</name>
</gene>
<name>A0A7U7GCR5_9GAMM</name>